<keyword evidence="2" id="KW-1133">Transmembrane helix</keyword>
<feature type="region of interest" description="Disordered" evidence="1">
    <location>
        <begin position="221"/>
        <end position="244"/>
    </location>
</feature>
<evidence type="ECO:0000259" key="3">
    <source>
        <dbReference type="Pfam" id="PF00248"/>
    </source>
</evidence>
<dbReference type="PROSITE" id="PS00062">
    <property type="entry name" value="ALDOKETO_REDUCTASE_2"/>
    <property type="match status" value="1"/>
</dbReference>
<gene>
    <name evidence="4" type="ORF">POTOM_035914</name>
</gene>
<dbReference type="InterPro" id="IPR018170">
    <property type="entry name" value="Aldo/ket_reductase_CS"/>
</dbReference>
<evidence type="ECO:0000313" key="5">
    <source>
        <dbReference type="Proteomes" id="UP000886885"/>
    </source>
</evidence>
<dbReference type="GO" id="GO:0016491">
    <property type="term" value="F:oxidoreductase activity"/>
    <property type="evidence" value="ECO:0007669"/>
    <property type="project" value="InterPro"/>
</dbReference>
<sequence length="449" mass="50134">MKGKTGVVGSHFVLNTGAKIPAIGLGTWQSGGDLCVEAVRTALSVGYRHIDCAHLYGNEIEVGEALGEAFNVSLKREDVFLTSKLYCTMNSLNKIENYVRVSLKNLGVSYLDLYLMHWPDSSAFGDATDPPSKSGSEYRQFLNRLKQAWKAMEALVDLGLVRAIGVSNFSVQQIKELLKFAKVVPAVNQVELHPFWRQEELVKFCQLKGIHVSAHTPLGVPTWSPGPSDSGSGEDEPGTPRISFRRSRSVHGPMLKLCVVSEIAERHKKTPEQVMFYSVFHPFLISVILIPLILHVMLMFFVDTMLASNSCSHLYTLFSFAPECENMKVFSDMNGRWPLQNVKLFPDFSYDEKKGLSDEKVDSVILRWGMQRGTSVLPCSLKSDRIMKNIDIFSWSLSDDEWNCLNKTEPQVCLFGNGPLNNLSDSGYMFGGGPLQAVREIEDDMESNA</sequence>
<dbReference type="OrthoDB" id="416253at2759"/>
<evidence type="ECO:0000256" key="1">
    <source>
        <dbReference type="SAM" id="MobiDB-lite"/>
    </source>
</evidence>
<dbReference type="Pfam" id="PF00248">
    <property type="entry name" value="Aldo_ket_red"/>
    <property type="match status" value="1"/>
</dbReference>
<name>A0A8X7YZB8_POPTO</name>
<keyword evidence="5" id="KW-1185">Reference proteome</keyword>
<feature type="transmembrane region" description="Helical" evidence="2">
    <location>
        <begin position="274"/>
        <end position="302"/>
    </location>
</feature>
<comment type="caution">
    <text evidence="4">The sequence shown here is derived from an EMBL/GenBank/DDBJ whole genome shotgun (WGS) entry which is preliminary data.</text>
</comment>
<dbReference type="PROSITE" id="PS00798">
    <property type="entry name" value="ALDOKETO_REDUCTASE_1"/>
    <property type="match status" value="1"/>
</dbReference>
<dbReference type="InterPro" id="IPR023210">
    <property type="entry name" value="NADP_OxRdtase_dom"/>
</dbReference>
<reference evidence="4" key="1">
    <citation type="journal article" date="2020" name="bioRxiv">
        <title>Hybrid origin of Populus tomentosa Carr. identified through genome sequencing and phylogenomic analysis.</title>
        <authorList>
            <person name="An X."/>
            <person name="Gao K."/>
            <person name="Chen Z."/>
            <person name="Li J."/>
            <person name="Yang X."/>
            <person name="Yang X."/>
            <person name="Zhou J."/>
            <person name="Guo T."/>
            <person name="Zhao T."/>
            <person name="Huang S."/>
            <person name="Miao D."/>
            <person name="Khan W.U."/>
            <person name="Rao P."/>
            <person name="Ye M."/>
            <person name="Lei B."/>
            <person name="Liao W."/>
            <person name="Wang J."/>
            <person name="Ji L."/>
            <person name="Li Y."/>
            <person name="Guo B."/>
            <person name="Mustafa N.S."/>
            <person name="Li S."/>
            <person name="Yun Q."/>
            <person name="Keller S.R."/>
            <person name="Mao J."/>
            <person name="Zhang R."/>
            <person name="Strauss S.H."/>
        </authorList>
    </citation>
    <scope>NUCLEOTIDE SEQUENCE</scope>
    <source>
        <strain evidence="4">GM15</strain>
        <tissue evidence="4">Leaf</tissue>
    </source>
</reference>
<accession>A0A8X7YZB8</accession>
<dbReference type="InterPro" id="IPR020471">
    <property type="entry name" value="AKR"/>
</dbReference>
<proteinExistence type="predicted"/>
<dbReference type="EMBL" id="JAAWWB010000019">
    <property type="protein sequence ID" value="KAG6759436.1"/>
    <property type="molecule type" value="Genomic_DNA"/>
</dbReference>
<feature type="domain" description="NADP-dependent oxidoreductase" evidence="3">
    <location>
        <begin position="22"/>
        <end position="276"/>
    </location>
</feature>
<dbReference type="PANTHER" id="PTHR11732">
    <property type="entry name" value="ALDO/KETO REDUCTASE"/>
    <property type="match status" value="1"/>
</dbReference>
<protein>
    <recommendedName>
        <fullName evidence="3">NADP-dependent oxidoreductase domain-containing protein</fullName>
    </recommendedName>
</protein>
<dbReference type="Proteomes" id="UP000886885">
    <property type="component" value="Chromosome 10A"/>
</dbReference>
<keyword evidence="2" id="KW-0812">Transmembrane</keyword>
<dbReference type="AlphaFoldDB" id="A0A8X7YZB8"/>
<evidence type="ECO:0000256" key="2">
    <source>
        <dbReference type="SAM" id="Phobius"/>
    </source>
</evidence>
<keyword evidence="2" id="KW-0472">Membrane</keyword>
<organism evidence="4 5">
    <name type="scientific">Populus tomentosa</name>
    <name type="common">Chinese white poplar</name>
    <dbReference type="NCBI Taxonomy" id="118781"/>
    <lineage>
        <taxon>Eukaryota</taxon>
        <taxon>Viridiplantae</taxon>
        <taxon>Streptophyta</taxon>
        <taxon>Embryophyta</taxon>
        <taxon>Tracheophyta</taxon>
        <taxon>Spermatophyta</taxon>
        <taxon>Magnoliopsida</taxon>
        <taxon>eudicotyledons</taxon>
        <taxon>Gunneridae</taxon>
        <taxon>Pentapetalae</taxon>
        <taxon>rosids</taxon>
        <taxon>fabids</taxon>
        <taxon>Malpighiales</taxon>
        <taxon>Salicaceae</taxon>
        <taxon>Saliceae</taxon>
        <taxon>Populus</taxon>
    </lineage>
</organism>
<evidence type="ECO:0000313" key="4">
    <source>
        <dbReference type="EMBL" id="KAG6759436.1"/>
    </source>
</evidence>